<feature type="compositionally biased region" description="Low complexity" evidence="2">
    <location>
        <begin position="383"/>
        <end position="405"/>
    </location>
</feature>
<feature type="compositionally biased region" description="Low complexity" evidence="2">
    <location>
        <begin position="242"/>
        <end position="257"/>
    </location>
</feature>
<dbReference type="Gene3D" id="3.30.810.10">
    <property type="entry name" value="2-Layer Sandwich"/>
    <property type="match status" value="1"/>
</dbReference>
<dbReference type="PANTHER" id="PTHR23086">
    <property type="entry name" value="PHOSPHATIDYLINOSITOL-4-PHOSPHATE 5-KINASE"/>
    <property type="match status" value="1"/>
</dbReference>
<dbReference type="InterPro" id="IPR027483">
    <property type="entry name" value="PInositol-4-P-4/5-kinase_C_sf"/>
</dbReference>
<feature type="region of interest" description="Disordered" evidence="2">
    <location>
        <begin position="1"/>
        <end position="105"/>
    </location>
</feature>
<dbReference type="EMBL" id="JATAAI010000039">
    <property type="protein sequence ID" value="KAK1734433.1"/>
    <property type="molecule type" value="Genomic_DNA"/>
</dbReference>
<dbReference type="PANTHER" id="PTHR23086:SF8">
    <property type="entry name" value="PHOSPHATIDYLINOSITOL 5-PHOSPHATE 4-KINASE, ISOFORM A"/>
    <property type="match status" value="1"/>
</dbReference>
<dbReference type="GO" id="GO:0005524">
    <property type="term" value="F:ATP binding"/>
    <property type="evidence" value="ECO:0007669"/>
    <property type="project" value="UniProtKB-UniRule"/>
</dbReference>
<feature type="region of interest" description="Disordered" evidence="2">
    <location>
        <begin position="487"/>
        <end position="509"/>
    </location>
</feature>
<feature type="region of interest" description="Disordered" evidence="2">
    <location>
        <begin position="788"/>
        <end position="881"/>
    </location>
</feature>
<feature type="compositionally biased region" description="Low complexity" evidence="2">
    <location>
        <begin position="47"/>
        <end position="56"/>
    </location>
</feature>
<proteinExistence type="predicted"/>
<comment type="caution">
    <text evidence="4">The sequence shown here is derived from an EMBL/GenBank/DDBJ whole genome shotgun (WGS) entry which is preliminary data.</text>
</comment>
<dbReference type="Pfam" id="PF01504">
    <property type="entry name" value="PIP5K"/>
    <property type="match status" value="1"/>
</dbReference>
<feature type="domain" description="PIPK" evidence="3">
    <location>
        <begin position="521"/>
        <end position="954"/>
    </location>
</feature>
<feature type="compositionally biased region" description="Basic and acidic residues" evidence="2">
    <location>
        <begin position="72"/>
        <end position="89"/>
    </location>
</feature>
<dbReference type="InterPro" id="IPR023610">
    <property type="entry name" value="PInositol-4/5-P-5/4-kinase"/>
</dbReference>
<organism evidence="4 5">
    <name type="scientific">Skeletonema marinoi</name>
    <dbReference type="NCBI Taxonomy" id="267567"/>
    <lineage>
        <taxon>Eukaryota</taxon>
        <taxon>Sar</taxon>
        <taxon>Stramenopiles</taxon>
        <taxon>Ochrophyta</taxon>
        <taxon>Bacillariophyta</taxon>
        <taxon>Coscinodiscophyceae</taxon>
        <taxon>Thalassiosirophycidae</taxon>
        <taxon>Thalassiosirales</taxon>
        <taxon>Skeletonemataceae</taxon>
        <taxon>Skeletonema</taxon>
        <taxon>Skeletonema marinoi-dohrnii complex</taxon>
    </lineage>
</organism>
<keyword evidence="1" id="KW-0418">Kinase</keyword>
<feature type="compositionally biased region" description="Low complexity" evidence="2">
    <location>
        <begin position="413"/>
        <end position="426"/>
    </location>
</feature>
<feature type="compositionally biased region" description="Low complexity" evidence="2">
    <location>
        <begin position="866"/>
        <end position="881"/>
    </location>
</feature>
<dbReference type="InterPro" id="IPR027484">
    <property type="entry name" value="PInositol-4-P-5-kinase_N"/>
</dbReference>
<gene>
    <name evidence="4" type="ORF">QTG54_014940</name>
</gene>
<feature type="compositionally biased region" description="Basic and acidic residues" evidence="2">
    <location>
        <begin position="495"/>
        <end position="509"/>
    </location>
</feature>
<evidence type="ECO:0000313" key="5">
    <source>
        <dbReference type="Proteomes" id="UP001224775"/>
    </source>
</evidence>
<dbReference type="GO" id="GO:0005886">
    <property type="term" value="C:plasma membrane"/>
    <property type="evidence" value="ECO:0007669"/>
    <property type="project" value="TreeGrafter"/>
</dbReference>
<evidence type="ECO:0000256" key="2">
    <source>
        <dbReference type="SAM" id="MobiDB-lite"/>
    </source>
</evidence>
<dbReference type="InterPro" id="IPR002498">
    <property type="entry name" value="PInositol-4-P-4/5-kinase_core"/>
</dbReference>
<feature type="compositionally biased region" description="Polar residues" evidence="2">
    <location>
        <begin position="795"/>
        <end position="804"/>
    </location>
</feature>
<evidence type="ECO:0000313" key="4">
    <source>
        <dbReference type="EMBL" id="KAK1734433.1"/>
    </source>
</evidence>
<dbReference type="GO" id="GO:0046854">
    <property type="term" value="P:phosphatidylinositol phosphate biosynthetic process"/>
    <property type="evidence" value="ECO:0007669"/>
    <property type="project" value="TreeGrafter"/>
</dbReference>
<sequence length="955" mass="106466">MTIILTKSAGTNSTTTTSSSASPIIEDYYITPDDNTTNNYNDDEETTTTTTDGDSSNYDDDDDTISLSTTGTDDRRNPLDKLTQHDIDTSQHSTTSSNSTTSTTGGHSYIDNLLAQEILHDYNDGDLQILNALVNKLHEADVARRKREEAKAIEAEQQRRIAGLAEGRGEYNNEVEYCVEEDDDEDYYSCCEDHCGTNQHVHHHHTPQRRNRHTAATNVTAAISAATADLPSEMPLHPPSFSPLTPTNNNTNSNTTTNDKRELSISSVDSSLHGPSIELVPTSQIQTILPSWNQSWKEERLEWKLLLDESQRAKRERSIRSASAAGRRFRRSNSTATVVNGSASKRSGNATTNHDNVTTTTTTTVRRNRSAPNNTTIRVWGGTTTSIPSNTTNNLTTLRTRSSTTYQNRYGKPKPITTTPNPIVTKSSKKIHRRHARYALTAGMMLGVRESVGGANGVECELEAKMWEESEVEDGFIIENIMEGRRKLTSARSTTSEEKNRDKKEQKQVRQRIEVVLGPLKVSTLDNTPSNDEQDDELSQCTQEAQQYHDNFLTTQCERISKYKFSPQTFYLGSNTSEPLPHKYKFKVYAPVVFQRIRTLFGVEKQTFLHSICGKFNLYEFASNAKSGQFFFYSHDGRYMIKTLTYTEQKFLRLILPAYYRHLTRHPHTFLTHFYGLYRVCMPNADNTRLHFVIMRSVFHTEKKIDRVWDLKGSTVGRKSEEGESVLKDLDILEEGKKLRFKHGSEREAFLKQLEVDAAFLATMGIMDYSLLLGLHNDCDDGCCSTSGDGGGSSALDQITPTQSVRKRLDTGDDSLATKGSTELPMTNTPHRRNVLMRKTINGTSPPKPPPPPSLASAKGGGGGRSSPMKSSPPLSSLASNPITSMSDLGIQGGTPLRPETYYCGIIDILQYYNARKMGETVIKKAAGGDADNISCVDPETYGKRFVKFIGDLAE</sequence>
<feature type="compositionally biased region" description="Polar residues" evidence="2">
    <location>
        <begin position="818"/>
        <end position="829"/>
    </location>
</feature>
<feature type="compositionally biased region" description="Polar residues" evidence="2">
    <location>
        <begin position="333"/>
        <end position="350"/>
    </location>
</feature>
<dbReference type="GO" id="GO:0016308">
    <property type="term" value="F:1-phosphatidylinositol-4-phosphate 5-kinase activity"/>
    <property type="evidence" value="ECO:0007669"/>
    <property type="project" value="UniProtKB-EC"/>
</dbReference>
<dbReference type="Proteomes" id="UP001224775">
    <property type="component" value="Unassembled WGS sequence"/>
</dbReference>
<protein>
    <submittedName>
        <fullName evidence="4">Phosphatidylinositol-4-phosphate 5-kinase</fullName>
        <ecNumber evidence="4">2.7.1.68</ecNumber>
    </submittedName>
</protein>
<feature type="compositionally biased region" description="Low complexity" evidence="2">
    <location>
        <begin position="1"/>
        <end position="40"/>
    </location>
</feature>
<keyword evidence="5" id="KW-1185">Reference proteome</keyword>
<keyword evidence="1" id="KW-0067">ATP-binding</keyword>
<dbReference type="AlphaFoldDB" id="A0AAD8XVY0"/>
<feature type="compositionally biased region" description="Low complexity" evidence="2">
    <location>
        <begin position="351"/>
        <end position="365"/>
    </location>
</feature>
<keyword evidence="1 4" id="KW-0808">Transferase</keyword>
<dbReference type="Gene3D" id="3.30.800.10">
    <property type="entry name" value="Phosphatidylinositol Phosphate Kinase II Beta"/>
    <property type="match status" value="1"/>
</dbReference>
<reference evidence="4" key="1">
    <citation type="submission" date="2023-06" db="EMBL/GenBank/DDBJ databases">
        <title>Survivors Of The Sea: Transcriptome response of Skeletonema marinoi to long-term dormancy.</title>
        <authorList>
            <person name="Pinder M.I.M."/>
            <person name="Kourtchenko O."/>
            <person name="Robertson E.K."/>
            <person name="Larsson T."/>
            <person name="Maumus F."/>
            <person name="Osuna-Cruz C.M."/>
            <person name="Vancaester E."/>
            <person name="Stenow R."/>
            <person name="Vandepoele K."/>
            <person name="Ploug H."/>
            <person name="Bruchert V."/>
            <person name="Godhe A."/>
            <person name="Topel M."/>
        </authorList>
    </citation>
    <scope>NUCLEOTIDE SEQUENCE</scope>
    <source>
        <strain evidence="4">R05AC</strain>
    </source>
</reference>
<dbReference type="PROSITE" id="PS51455">
    <property type="entry name" value="PIPK"/>
    <property type="match status" value="1"/>
</dbReference>
<dbReference type="SUPFAM" id="SSF56104">
    <property type="entry name" value="SAICAR synthase-like"/>
    <property type="match status" value="1"/>
</dbReference>
<dbReference type="CDD" id="cd00139">
    <property type="entry name" value="PIPKc"/>
    <property type="match status" value="1"/>
</dbReference>
<feature type="compositionally biased region" description="Low complexity" evidence="2">
    <location>
        <begin position="90"/>
        <end position="105"/>
    </location>
</feature>
<feature type="region of interest" description="Disordered" evidence="2">
    <location>
        <begin position="311"/>
        <end position="430"/>
    </location>
</feature>
<dbReference type="SMART" id="SM00330">
    <property type="entry name" value="PIPKc"/>
    <property type="match status" value="1"/>
</dbReference>
<keyword evidence="1" id="KW-0547">Nucleotide-binding</keyword>
<accession>A0AAD8XVY0</accession>
<feature type="region of interest" description="Disordered" evidence="2">
    <location>
        <begin position="237"/>
        <end position="261"/>
    </location>
</feature>
<evidence type="ECO:0000259" key="3">
    <source>
        <dbReference type="PROSITE" id="PS51455"/>
    </source>
</evidence>
<name>A0AAD8XVY0_9STRA</name>
<evidence type="ECO:0000256" key="1">
    <source>
        <dbReference type="PROSITE-ProRule" id="PRU00781"/>
    </source>
</evidence>
<dbReference type="EC" id="2.7.1.68" evidence="4"/>